<dbReference type="AlphaFoldDB" id="A0A4R2K3M3"/>
<accession>A0A4R2K3M3</accession>
<dbReference type="EMBL" id="SLWS01000001">
    <property type="protein sequence ID" value="TCO64406.1"/>
    <property type="molecule type" value="Genomic_DNA"/>
</dbReference>
<comment type="caution">
    <text evidence="4">The sequence shown here is derived from an EMBL/GenBank/DDBJ whole genome shotgun (WGS) entry which is preliminary data.</text>
</comment>
<dbReference type="GO" id="GO:0020037">
    <property type="term" value="F:heme binding"/>
    <property type="evidence" value="ECO:0007669"/>
    <property type="project" value="InterPro"/>
</dbReference>
<dbReference type="GO" id="GO:0004601">
    <property type="term" value="F:peroxidase activity"/>
    <property type="evidence" value="ECO:0007669"/>
    <property type="project" value="InterPro"/>
</dbReference>
<dbReference type="PANTHER" id="PTHR11475:SF4">
    <property type="entry name" value="CHORION PEROXIDASE"/>
    <property type="match status" value="1"/>
</dbReference>
<dbReference type="GO" id="GO:0005576">
    <property type="term" value="C:extracellular region"/>
    <property type="evidence" value="ECO:0007669"/>
    <property type="project" value="UniProtKB-SubCell"/>
</dbReference>
<evidence type="ECO:0000256" key="3">
    <source>
        <dbReference type="ARBA" id="ARBA00023180"/>
    </source>
</evidence>
<dbReference type="GO" id="GO:0006979">
    <property type="term" value="P:response to oxidative stress"/>
    <property type="evidence" value="ECO:0007669"/>
    <property type="project" value="InterPro"/>
</dbReference>
<dbReference type="Gene3D" id="1.10.640.10">
    <property type="entry name" value="Haem peroxidase domain superfamily, animal type"/>
    <property type="match status" value="1"/>
</dbReference>
<protein>
    <submittedName>
        <fullName evidence="4">Secreted protein</fullName>
    </submittedName>
</protein>
<dbReference type="PANTHER" id="PTHR11475">
    <property type="entry name" value="OXIDASE/PEROXIDASE"/>
    <property type="match status" value="1"/>
</dbReference>
<dbReference type="PROSITE" id="PS51318">
    <property type="entry name" value="TAT"/>
    <property type="match status" value="1"/>
</dbReference>
<dbReference type="Pfam" id="PF03098">
    <property type="entry name" value="An_peroxidase"/>
    <property type="match status" value="1"/>
</dbReference>
<dbReference type="InterPro" id="IPR010255">
    <property type="entry name" value="Haem_peroxidase_sf"/>
</dbReference>
<dbReference type="InterPro" id="IPR006311">
    <property type="entry name" value="TAT_signal"/>
</dbReference>
<dbReference type="NCBIfam" id="TIGR01409">
    <property type="entry name" value="TAT_signal_seq"/>
    <property type="match status" value="1"/>
</dbReference>
<evidence type="ECO:0000256" key="2">
    <source>
        <dbReference type="ARBA" id="ARBA00022525"/>
    </source>
</evidence>
<sequence>MRKLSRRGFLGGIGVGAGVLAAQPAKAFGVINEIFDDAPAAAAPSAVTFGRIFGIPAFAPASSAVVAALSDIGKAGGLLDAKDDLSQGPAASILDPTLSPNHHDNPRMTAGFHFLGQLIDHDLTFDLTSTLGVPAVPEQTRNQRTPALDLDNVYGGGPQASPKLYDPADPAKFLVQSGGQFEDVPREADGTAIIADPRNDENMMISGLHVAILKFHNNVVDALRAQGVRDVFNAAHRTVLWHYQWIILHEYLPANIGQDMTTAVLSNGLLYFDPYRTPFMPIEFSAAAFRFGHAQIRPSYRANLKGDNGSPFFGFIFDPAGEGQADPVDLRGGFRAPRRFIGWQTFFDFGDGQVKQNKLIKTAVSTPLFQLPLSAIATHDQPVSLMARDMLRMLTWSLPSGQRLAEFMGDPVIDAGHFPELAKYGLGLDANTPPLYYILREADLVNGGTHLGPVGGRIIGETIIGLMLVDPGAFLSSNPNWTPTLPSATPGTFTMVDLLKFAKVDPASRGQ</sequence>
<gene>
    <name evidence="4" type="ORF">EV192_101175</name>
</gene>
<evidence type="ECO:0000313" key="5">
    <source>
        <dbReference type="Proteomes" id="UP000295680"/>
    </source>
</evidence>
<keyword evidence="3" id="KW-0325">Glycoprotein</keyword>
<dbReference type="InterPro" id="IPR019791">
    <property type="entry name" value="Haem_peroxidase_animal"/>
</dbReference>
<reference evidence="4 5" key="1">
    <citation type="submission" date="2019-03" db="EMBL/GenBank/DDBJ databases">
        <title>Genomic Encyclopedia of Type Strains, Phase IV (KMG-IV): sequencing the most valuable type-strain genomes for metagenomic binning, comparative biology and taxonomic classification.</title>
        <authorList>
            <person name="Goeker M."/>
        </authorList>
    </citation>
    <scope>NUCLEOTIDE SEQUENCE [LARGE SCALE GENOMIC DNA]</scope>
    <source>
        <strain evidence="4 5">DSM 45934</strain>
    </source>
</reference>
<evidence type="ECO:0000256" key="1">
    <source>
        <dbReference type="ARBA" id="ARBA00004613"/>
    </source>
</evidence>
<evidence type="ECO:0000313" key="4">
    <source>
        <dbReference type="EMBL" id="TCO64406.1"/>
    </source>
</evidence>
<dbReference type="InterPro" id="IPR019546">
    <property type="entry name" value="TAT_signal_bac_arc"/>
</dbReference>
<dbReference type="SUPFAM" id="SSF48113">
    <property type="entry name" value="Heme-dependent peroxidases"/>
    <property type="match status" value="1"/>
</dbReference>
<proteinExistence type="predicted"/>
<keyword evidence="2" id="KW-0964">Secreted</keyword>
<dbReference type="Proteomes" id="UP000295680">
    <property type="component" value="Unassembled WGS sequence"/>
</dbReference>
<name>A0A4R2K3M3_9PSEU</name>
<comment type="subcellular location">
    <subcellularLocation>
        <location evidence="1">Secreted</location>
    </subcellularLocation>
</comment>
<dbReference type="RefSeq" id="WP_165960157.1">
    <property type="nucleotide sequence ID" value="NZ_SLWS01000001.1"/>
</dbReference>
<organism evidence="4 5">
    <name type="scientific">Actinocrispum wychmicini</name>
    <dbReference type="NCBI Taxonomy" id="1213861"/>
    <lineage>
        <taxon>Bacteria</taxon>
        <taxon>Bacillati</taxon>
        <taxon>Actinomycetota</taxon>
        <taxon>Actinomycetes</taxon>
        <taxon>Pseudonocardiales</taxon>
        <taxon>Pseudonocardiaceae</taxon>
        <taxon>Actinocrispum</taxon>
    </lineage>
</organism>
<keyword evidence="5" id="KW-1185">Reference proteome</keyword>
<dbReference type="InterPro" id="IPR037120">
    <property type="entry name" value="Haem_peroxidase_sf_animal"/>
</dbReference>
<dbReference type="PROSITE" id="PS50292">
    <property type="entry name" value="PEROXIDASE_3"/>
    <property type="match status" value="1"/>
</dbReference>